<keyword evidence="2" id="KW-1185">Reference proteome</keyword>
<evidence type="ECO:0000313" key="1">
    <source>
        <dbReference type="EMBL" id="CAI6338113.1"/>
    </source>
</evidence>
<protein>
    <submittedName>
        <fullName evidence="1">Uncharacterized protein</fullName>
    </submittedName>
</protein>
<dbReference type="AlphaFoldDB" id="A0A9W4UPQ5"/>
<sequence>MQTALQRLAFSESEGRYSKGSQITFCELYVIHVVSELSPAASY</sequence>
<comment type="caution">
    <text evidence="1">The sequence shown here is derived from an EMBL/GenBank/DDBJ whole genome shotgun (WGS) entry which is preliminary data.</text>
</comment>
<accession>A0A9W4UPQ5</accession>
<name>A0A9W4UPQ5_9PLEO</name>
<gene>
    <name evidence="1" type="ORF">PDIGIT_LOCUS11237</name>
</gene>
<dbReference type="Proteomes" id="UP001152607">
    <property type="component" value="Unassembled WGS sequence"/>
</dbReference>
<evidence type="ECO:0000313" key="2">
    <source>
        <dbReference type="Proteomes" id="UP001152607"/>
    </source>
</evidence>
<proteinExistence type="predicted"/>
<dbReference type="EMBL" id="CAOQHR010000008">
    <property type="protein sequence ID" value="CAI6338113.1"/>
    <property type="molecule type" value="Genomic_DNA"/>
</dbReference>
<organism evidence="1 2">
    <name type="scientific">Periconia digitata</name>
    <dbReference type="NCBI Taxonomy" id="1303443"/>
    <lineage>
        <taxon>Eukaryota</taxon>
        <taxon>Fungi</taxon>
        <taxon>Dikarya</taxon>
        <taxon>Ascomycota</taxon>
        <taxon>Pezizomycotina</taxon>
        <taxon>Dothideomycetes</taxon>
        <taxon>Pleosporomycetidae</taxon>
        <taxon>Pleosporales</taxon>
        <taxon>Massarineae</taxon>
        <taxon>Periconiaceae</taxon>
        <taxon>Periconia</taxon>
    </lineage>
</organism>
<reference evidence="1" key="1">
    <citation type="submission" date="2023-01" db="EMBL/GenBank/DDBJ databases">
        <authorList>
            <person name="Van Ghelder C."/>
            <person name="Rancurel C."/>
        </authorList>
    </citation>
    <scope>NUCLEOTIDE SEQUENCE</scope>
    <source>
        <strain evidence="1">CNCM I-4278</strain>
    </source>
</reference>